<evidence type="ECO:0000313" key="4">
    <source>
        <dbReference type="EMBL" id="MFD0860741.1"/>
    </source>
</evidence>
<name>A0ABW3CSQ4_9FLAO</name>
<evidence type="ECO:0000259" key="3">
    <source>
        <dbReference type="Pfam" id="PF16344"/>
    </source>
</evidence>
<dbReference type="InterPro" id="IPR006860">
    <property type="entry name" value="FecR"/>
</dbReference>
<feature type="domain" description="FecR protein" evidence="2">
    <location>
        <begin position="100"/>
        <end position="190"/>
    </location>
</feature>
<protein>
    <submittedName>
        <fullName evidence="4">FecR family protein</fullName>
    </submittedName>
</protein>
<dbReference type="PANTHER" id="PTHR30273">
    <property type="entry name" value="PERIPLASMIC SIGNAL SENSOR AND SIGMA FACTOR ACTIVATOR FECR-RELATED"/>
    <property type="match status" value="1"/>
</dbReference>
<dbReference type="RefSeq" id="WP_386402505.1">
    <property type="nucleotide sequence ID" value="NZ_JBHTJH010000001.1"/>
</dbReference>
<dbReference type="InterPro" id="IPR012373">
    <property type="entry name" value="Ferrdict_sens_TM"/>
</dbReference>
<gene>
    <name evidence="4" type="ORF">ACFQ1M_00865</name>
</gene>
<dbReference type="Gene3D" id="3.55.50.30">
    <property type="match status" value="1"/>
</dbReference>
<evidence type="ECO:0000313" key="5">
    <source>
        <dbReference type="Proteomes" id="UP001596978"/>
    </source>
</evidence>
<accession>A0ABW3CSQ4</accession>
<dbReference type="EMBL" id="JBHTJH010000001">
    <property type="protein sequence ID" value="MFD0860741.1"/>
    <property type="molecule type" value="Genomic_DNA"/>
</dbReference>
<keyword evidence="1" id="KW-0472">Membrane</keyword>
<sequence length="302" mass="34174">MDRAELIKKWLDNELSEAELQVFEKLEDHDALVKIAESAKGFKAPDYHVDSELERLLQAVSEKKKNRSGHWIKPLMRVAAALVLMVGGYFIFFNSTDTSIQTLAAEKTEFQLPDNSTVRLNALSTMTFNKKNWERNREVHLKGEAFFNVAKGATFDVETTSGTVSVLGTEFNVIDRDGFFEVICFEGLVRVVHEDKIAELSPNQRFVMIDGRIKEDIVALKGLPSWVNNESNFVSIPYYLVLKEFERQYDVTIISKGVSLNQHFTGSFTHQDQKLALASITLPMNLRYTVNGNTISIEGAVE</sequence>
<dbReference type="Proteomes" id="UP001596978">
    <property type="component" value="Unassembled WGS sequence"/>
</dbReference>
<dbReference type="InterPro" id="IPR032508">
    <property type="entry name" value="FecR_C"/>
</dbReference>
<dbReference type="PIRSF" id="PIRSF018266">
    <property type="entry name" value="FecR"/>
    <property type="match status" value="1"/>
</dbReference>
<dbReference type="Pfam" id="PF16344">
    <property type="entry name" value="FecR_C"/>
    <property type="match status" value="1"/>
</dbReference>
<feature type="domain" description="Protein FecR C-terminal" evidence="3">
    <location>
        <begin position="241"/>
        <end position="297"/>
    </location>
</feature>
<keyword evidence="5" id="KW-1185">Reference proteome</keyword>
<evidence type="ECO:0000256" key="1">
    <source>
        <dbReference type="SAM" id="Phobius"/>
    </source>
</evidence>
<dbReference type="PANTHER" id="PTHR30273:SF2">
    <property type="entry name" value="PROTEIN FECR"/>
    <property type="match status" value="1"/>
</dbReference>
<dbReference type="Gene3D" id="2.60.120.1440">
    <property type="match status" value="1"/>
</dbReference>
<comment type="caution">
    <text evidence="4">The sequence shown here is derived from an EMBL/GenBank/DDBJ whole genome shotgun (WGS) entry which is preliminary data.</text>
</comment>
<keyword evidence="1" id="KW-0812">Transmembrane</keyword>
<keyword evidence="1" id="KW-1133">Transmembrane helix</keyword>
<proteinExistence type="predicted"/>
<organism evidence="4 5">
    <name type="scientific">Sungkyunkwania multivorans</name>
    <dbReference type="NCBI Taxonomy" id="1173618"/>
    <lineage>
        <taxon>Bacteria</taxon>
        <taxon>Pseudomonadati</taxon>
        <taxon>Bacteroidota</taxon>
        <taxon>Flavobacteriia</taxon>
        <taxon>Flavobacteriales</taxon>
        <taxon>Flavobacteriaceae</taxon>
        <taxon>Sungkyunkwania</taxon>
    </lineage>
</organism>
<dbReference type="Pfam" id="PF04773">
    <property type="entry name" value="FecR"/>
    <property type="match status" value="1"/>
</dbReference>
<feature type="transmembrane region" description="Helical" evidence="1">
    <location>
        <begin position="74"/>
        <end position="93"/>
    </location>
</feature>
<reference evidence="5" key="1">
    <citation type="journal article" date="2019" name="Int. J. Syst. Evol. Microbiol.">
        <title>The Global Catalogue of Microorganisms (GCM) 10K type strain sequencing project: providing services to taxonomists for standard genome sequencing and annotation.</title>
        <authorList>
            <consortium name="The Broad Institute Genomics Platform"/>
            <consortium name="The Broad Institute Genome Sequencing Center for Infectious Disease"/>
            <person name="Wu L."/>
            <person name="Ma J."/>
        </authorList>
    </citation>
    <scope>NUCLEOTIDE SEQUENCE [LARGE SCALE GENOMIC DNA]</scope>
    <source>
        <strain evidence="5">CCUG 62952</strain>
    </source>
</reference>
<evidence type="ECO:0000259" key="2">
    <source>
        <dbReference type="Pfam" id="PF04773"/>
    </source>
</evidence>